<keyword evidence="4 13" id="KW-0812">Transmembrane</keyword>
<keyword evidence="9" id="KW-0408">Iron</keyword>
<evidence type="ECO:0000259" key="15">
    <source>
        <dbReference type="Pfam" id="PF00487"/>
    </source>
</evidence>
<evidence type="ECO:0000256" key="5">
    <source>
        <dbReference type="ARBA" id="ARBA00022723"/>
    </source>
</evidence>
<name>T1EDL8_HELRO</name>
<dbReference type="InterPro" id="IPR005804">
    <property type="entry name" value="FA_desaturase_dom"/>
</dbReference>
<dbReference type="PANTHER" id="PTHR11351:SF31">
    <property type="entry name" value="DESATURASE 1, ISOFORM A-RELATED"/>
    <property type="match status" value="1"/>
</dbReference>
<evidence type="ECO:0000256" key="10">
    <source>
        <dbReference type="ARBA" id="ARBA00023098"/>
    </source>
</evidence>
<dbReference type="HOGENOM" id="CLU_027359_0_0_1"/>
<gene>
    <name evidence="17" type="primary">20194670</name>
    <name evidence="16" type="ORF">HELRODRAFT_104475</name>
</gene>
<proteinExistence type="inferred from homology"/>
<evidence type="ECO:0000256" key="1">
    <source>
        <dbReference type="ARBA" id="ARBA00004141"/>
    </source>
</evidence>
<dbReference type="GO" id="GO:0006636">
    <property type="term" value="P:unsaturated fatty acid biosynthetic process"/>
    <property type="evidence" value="ECO:0000318"/>
    <property type="project" value="GO_Central"/>
</dbReference>
<evidence type="ECO:0000256" key="6">
    <source>
        <dbReference type="ARBA" id="ARBA00022832"/>
    </source>
</evidence>
<dbReference type="STRING" id="6412.T1EDL8"/>
<keyword evidence="3 13" id="KW-0444">Lipid biosynthesis</keyword>
<comment type="similarity">
    <text evidence="2 13">Belongs to the fatty acid desaturase type 1 family.</text>
</comment>
<comment type="domain">
    <text evidence="13">The histidine box domains are involved in binding the catalytic metal ions.</text>
</comment>
<evidence type="ECO:0000313" key="17">
    <source>
        <dbReference type="EnsemblMetazoa" id="HelroP104475"/>
    </source>
</evidence>
<dbReference type="RefSeq" id="XP_009031854.1">
    <property type="nucleotide sequence ID" value="XM_009033606.1"/>
</dbReference>
<dbReference type="PRINTS" id="PR00075">
    <property type="entry name" value="FACDDSATRASE"/>
</dbReference>
<dbReference type="PROSITE" id="PS00476">
    <property type="entry name" value="FATTY_ACID_DESATUR_1"/>
    <property type="match status" value="1"/>
</dbReference>
<dbReference type="KEGG" id="hro:HELRODRAFT_104475"/>
<feature type="transmembrane region" description="Helical" evidence="14">
    <location>
        <begin position="108"/>
        <end position="128"/>
    </location>
</feature>
<dbReference type="InParanoid" id="T1EDL8"/>
<dbReference type="CTD" id="20194670"/>
<feature type="domain" description="Fatty acid desaturase" evidence="15">
    <location>
        <begin position="4"/>
        <end position="197"/>
    </location>
</feature>
<evidence type="ECO:0000313" key="18">
    <source>
        <dbReference type="Proteomes" id="UP000015101"/>
    </source>
</evidence>
<evidence type="ECO:0000313" key="16">
    <source>
        <dbReference type="EMBL" id="ESN90089.1"/>
    </source>
</evidence>
<accession>T1EDL8</accession>
<dbReference type="OrthoDB" id="10260134at2759"/>
<protein>
    <recommendedName>
        <fullName evidence="15">Fatty acid desaturase domain-containing protein</fullName>
    </recommendedName>
</protein>
<evidence type="ECO:0000256" key="12">
    <source>
        <dbReference type="ARBA" id="ARBA00023160"/>
    </source>
</evidence>
<reference evidence="16 18" key="2">
    <citation type="journal article" date="2013" name="Nature">
        <title>Insights into bilaterian evolution from three spiralian genomes.</title>
        <authorList>
            <person name="Simakov O."/>
            <person name="Marletaz F."/>
            <person name="Cho S.J."/>
            <person name="Edsinger-Gonzales E."/>
            <person name="Havlak P."/>
            <person name="Hellsten U."/>
            <person name="Kuo D.H."/>
            <person name="Larsson T."/>
            <person name="Lv J."/>
            <person name="Arendt D."/>
            <person name="Savage R."/>
            <person name="Osoegawa K."/>
            <person name="de Jong P."/>
            <person name="Grimwood J."/>
            <person name="Chapman J.A."/>
            <person name="Shapiro H."/>
            <person name="Aerts A."/>
            <person name="Otillar R.P."/>
            <person name="Terry A.Y."/>
            <person name="Boore J.L."/>
            <person name="Grigoriev I.V."/>
            <person name="Lindberg D.R."/>
            <person name="Seaver E.C."/>
            <person name="Weisblat D.A."/>
            <person name="Putnam N.H."/>
            <person name="Rokhsar D.S."/>
        </authorList>
    </citation>
    <scope>NUCLEOTIDE SEQUENCE</scope>
</reference>
<dbReference type="CDD" id="cd03505">
    <property type="entry name" value="Delta9-FADS-like"/>
    <property type="match status" value="1"/>
</dbReference>
<reference evidence="17" key="3">
    <citation type="submission" date="2015-06" db="UniProtKB">
        <authorList>
            <consortium name="EnsemblMetazoa"/>
        </authorList>
    </citation>
    <scope>IDENTIFICATION</scope>
</reference>
<dbReference type="Proteomes" id="UP000015101">
    <property type="component" value="Unassembled WGS sequence"/>
</dbReference>
<dbReference type="Pfam" id="PF00487">
    <property type="entry name" value="FA_desaturase"/>
    <property type="match status" value="1"/>
</dbReference>
<evidence type="ECO:0000256" key="2">
    <source>
        <dbReference type="ARBA" id="ARBA00009295"/>
    </source>
</evidence>
<dbReference type="EMBL" id="AMQM01008447">
    <property type="status" value="NOT_ANNOTATED_CDS"/>
    <property type="molecule type" value="Genomic_DNA"/>
</dbReference>
<keyword evidence="6" id="KW-0276">Fatty acid metabolism</keyword>
<dbReference type="EMBL" id="KB097778">
    <property type="protein sequence ID" value="ESN90089.1"/>
    <property type="molecule type" value="Genomic_DNA"/>
</dbReference>
<dbReference type="FunCoup" id="T1EDL8">
    <property type="interactions" value="413"/>
</dbReference>
<reference evidence="18" key="1">
    <citation type="submission" date="2012-12" db="EMBL/GenBank/DDBJ databases">
        <authorList>
            <person name="Hellsten U."/>
            <person name="Grimwood J."/>
            <person name="Chapman J.A."/>
            <person name="Shapiro H."/>
            <person name="Aerts A."/>
            <person name="Otillar R.P."/>
            <person name="Terry A.Y."/>
            <person name="Boore J.L."/>
            <person name="Simakov O."/>
            <person name="Marletaz F."/>
            <person name="Cho S.-J."/>
            <person name="Edsinger-Gonzales E."/>
            <person name="Havlak P."/>
            <person name="Kuo D.-H."/>
            <person name="Larsson T."/>
            <person name="Lv J."/>
            <person name="Arendt D."/>
            <person name="Savage R."/>
            <person name="Osoegawa K."/>
            <person name="de Jong P."/>
            <person name="Lindberg D.R."/>
            <person name="Seaver E.C."/>
            <person name="Weisblat D.A."/>
            <person name="Putnam N.H."/>
            <person name="Grigoriev I.V."/>
            <person name="Rokhsar D.S."/>
        </authorList>
    </citation>
    <scope>NUCLEOTIDE SEQUENCE</scope>
</reference>
<keyword evidence="12 13" id="KW-0275">Fatty acid biosynthesis</keyword>
<keyword evidence="18" id="KW-1185">Reference proteome</keyword>
<dbReference type="GO" id="GO:0005506">
    <property type="term" value="F:iron ion binding"/>
    <property type="evidence" value="ECO:0000318"/>
    <property type="project" value="GO_Central"/>
</dbReference>
<keyword evidence="11 14" id="KW-0472">Membrane</keyword>
<keyword evidence="10" id="KW-0443">Lipid metabolism</keyword>
<comment type="cofactor">
    <cofactor evidence="13">
        <name>Fe(2+)</name>
        <dbReference type="ChEBI" id="CHEBI:29033"/>
    </cofactor>
</comment>
<sequence length="252" mass="29257">MSAFGITVGAHRLWSHKAYKAKLPLRIFLGICNSMAFQNDIIEWSRDHRLHHKFSETDADPHNAKRGFFFSHCGWLMCRKHPDVKEKGKDLDLSDLFADPVCVFQRRYYLLSVLLLCVIIPTAVPWYYWGESLWTSYVVCAIFRYVAVLNFTWCVNSVAHLWGNKPYDRRINPVENIVVTLGAAGEGYHNYHHVFPSDYAASEHGWTINPSTVFIDFMAVLGQVYDRKVMDREVIERRKAKTGDGSKWFNLF</sequence>
<evidence type="ECO:0000256" key="11">
    <source>
        <dbReference type="ARBA" id="ARBA00023136"/>
    </source>
</evidence>
<feature type="transmembrane region" description="Helical" evidence="14">
    <location>
        <begin position="134"/>
        <end position="162"/>
    </location>
</feature>
<evidence type="ECO:0000256" key="7">
    <source>
        <dbReference type="ARBA" id="ARBA00022989"/>
    </source>
</evidence>
<evidence type="ECO:0000256" key="4">
    <source>
        <dbReference type="ARBA" id="ARBA00022692"/>
    </source>
</evidence>
<evidence type="ECO:0000256" key="13">
    <source>
        <dbReference type="RuleBase" id="RU000581"/>
    </source>
</evidence>
<dbReference type="eggNOG" id="KOG1600">
    <property type="taxonomic scope" value="Eukaryota"/>
</dbReference>
<keyword evidence="8 13" id="KW-0560">Oxidoreductase</keyword>
<dbReference type="OMA" id="CQHGPID"/>
<dbReference type="PANTHER" id="PTHR11351">
    <property type="entry name" value="ACYL-COA DESATURASE"/>
    <property type="match status" value="1"/>
</dbReference>
<organism evidence="17 18">
    <name type="scientific">Helobdella robusta</name>
    <name type="common">Californian leech</name>
    <dbReference type="NCBI Taxonomy" id="6412"/>
    <lineage>
        <taxon>Eukaryota</taxon>
        <taxon>Metazoa</taxon>
        <taxon>Spiralia</taxon>
        <taxon>Lophotrochozoa</taxon>
        <taxon>Annelida</taxon>
        <taxon>Clitellata</taxon>
        <taxon>Hirudinea</taxon>
        <taxon>Rhynchobdellida</taxon>
        <taxon>Glossiphoniidae</taxon>
        <taxon>Helobdella</taxon>
    </lineage>
</organism>
<dbReference type="AlphaFoldDB" id="T1EDL8"/>
<evidence type="ECO:0000256" key="8">
    <source>
        <dbReference type="ARBA" id="ARBA00023002"/>
    </source>
</evidence>
<dbReference type="InterPro" id="IPR015876">
    <property type="entry name" value="Acyl-CoA_DS"/>
</dbReference>
<evidence type="ECO:0000256" key="9">
    <source>
        <dbReference type="ARBA" id="ARBA00023004"/>
    </source>
</evidence>
<evidence type="ECO:0000256" key="3">
    <source>
        <dbReference type="ARBA" id="ARBA00022516"/>
    </source>
</evidence>
<evidence type="ECO:0000256" key="14">
    <source>
        <dbReference type="SAM" id="Phobius"/>
    </source>
</evidence>
<keyword evidence="5" id="KW-0479">Metal-binding</keyword>
<dbReference type="InterPro" id="IPR001522">
    <property type="entry name" value="FADS-1_CS"/>
</dbReference>
<comment type="subcellular location">
    <subcellularLocation>
        <location evidence="1">Membrane</location>
        <topology evidence="1">Multi-pass membrane protein</topology>
    </subcellularLocation>
</comment>
<keyword evidence="7 14" id="KW-1133">Transmembrane helix</keyword>
<dbReference type="GO" id="GO:0004768">
    <property type="term" value="F:stearoyl-CoA 9-desaturase activity"/>
    <property type="evidence" value="ECO:0000318"/>
    <property type="project" value="GO_Central"/>
</dbReference>
<dbReference type="GeneID" id="20194670"/>
<dbReference type="GO" id="GO:0005789">
    <property type="term" value="C:endoplasmic reticulum membrane"/>
    <property type="evidence" value="ECO:0000318"/>
    <property type="project" value="GO_Central"/>
</dbReference>
<dbReference type="EnsemblMetazoa" id="HelroT104475">
    <property type="protein sequence ID" value="HelroP104475"/>
    <property type="gene ID" value="HelroG104475"/>
</dbReference>